<protein>
    <submittedName>
        <fullName evidence="1">Uncharacterized protein</fullName>
    </submittedName>
</protein>
<proteinExistence type="predicted"/>
<organism evidence="1">
    <name type="scientific">Thermocrispum agreste</name>
    <dbReference type="NCBI Taxonomy" id="37925"/>
    <lineage>
        <taxon>Bacteria</taxon>
        <taxon>Bacillati</taxon>
        <taxon>Actinomycetota</taxon>
        <taxon>Actinomycetes</taxon>
        <taxon>Pseudonocardiales</taxon>
        <taxon>Pseudonocardiaceae</taxon>
        <taxon>Thermocrispum</taxon>
    </lineage>
</organism>
<evidence type="ECO:0000313" key="1">
    <source>
        <dbReference type="EMBL" id="PZN00219.1"/>
    </source>
</evidence>
<dbReference type="AlphaFoldDB" id="A0A2W4JPG9"/>
<name>A0A2W4JPG9_9PSEU</name>
<accession>A0A2W4JPG9</accession>
<comment type="caution">
    <text evidence="1">The sequence shown here is derived from an EMBL/GenBank/DDBJ whole genome shotgun (WGS) entry which is preliminary data.</text>
</comment>
<gene>
    <name evidence="1" type="ORF">DIU77_04095</name>
</gene>
<sequence>MSWRRTAKDSLELRPAAIPAGIVRHDDPRAAFELAVETERFGHPVPGIQFVDGMTKTTPTYRLSRFRYWEQVRHWIQMPCPR</sequence>
<reference evidence="1" key="1">
    <citation type="submission" date="2018-05" db="EMBL/GenBank/DDBJ databases">
        <authorList>
            <person name="Lanie J.A."/>
            <person name="Ng W.-L."/>
            <person name="Kazmierczak K.M."/>
            <person name="Andrzejewski T.M."/>
            <person name="Davidsen T.M."/>
            <person name="Wayne K.J."/>
            <person name="Tettelin H."/>
            <person name="Glass J.I."/>
            <person name="Rusch D."/>
            <person name="Podicherti R."/>
            <person name="Tsui H.-C.T."/>
            <person name="Winkler M.E."/>
        </authorList>
    </citation>
    <scope>NUCLEOTIDE SEQUENCE</scope>
    <source>
        <strain evidence="1">ZC4RG45</strain>
    </source>
</reference>
<dbReference type="EMBL" id="QGUI01000100">
    <property type="protein sequence ID" value="PZN00219.1"/>
    <property type="molecule type" value="Genomic_DNA"/>
</dbReference>